<name>A0AAN6XCI5_9PEZI</name>
<evidence type="ECO:0000256" key="4">
    <source>
        <dbReference type="ARBA" id="ARBA00022824"/>
    </source>
</evidence>
<dbReference type="AlphaFoldDB" id="A0AAN6XCI5"/>
<dbReference type="InterPro" id="IPR052374">
    <property type="entry name" value="SERAC1"/>
</dbReference>
<dbReference type="PANTHER" id="PTHR48182:SF2">
    <property type="entry name" value="PROTEIN SERAC1"/>
    <property type="match status" value="1"/>
</dbReference>
<organism evidence="7 8">
    <name type="scientific">Triangularia verruculosa</name>
    <dbReference type="NCBI Taxonomy" id="2587418"/>
    <lineage>
        <taxon>Eukaryota</taxon>
        <taxon>Fungi</taxon>
        <taxon>Dikarya</taxon>
        <taxon>Ascomycota</taxon>
        <taxon>Pezizomycotina</taxon>
        <taxon>Sordariomycetes</taxon>
        <taxon>Sordariomycetidae</taxon>
        <taxon>Sordariales</taxon>
        <taxon>Podosporaceae</taxon>
        <taxon>Triangularia</taxon>
    </lineage>
</organism>
<dbReference type="SUPFAM" id="SSF53474">
    <property type="entry name" value="alpha/beta-Hydrolases"/>
    <property type="match status" value="1"/>
</dbReference>
<comment type="subcellular location">
    <subcellularLocation>
        <location evidence="2">Endoplasmic reticulum</location>
    </subcellularLocation>
    <subcellularLocation>
        <location evidence="3">Membrane</location>
    </subcellularLocation>
    <subcellularLocation>
        <location evidence="1">Mitochondrion</location>
    </subcellularLocation>
</comment>
<dbReference type="EMBL" id="MU863949">
    <property type="protein sequence ID" value="KAK4198213.1"/>
    <property type="molecule type" value="Genomic_DNA"/>
</dbReference>
<reference evidence="7" key="2">
    <citation type="submission" date="2023-05" db="EMBL/GenBank/DDBJ databases">
        <authorList>
            <consortium name="Lawrence Berkeley National Laboratory"/>
            <person name="Steindorff A."/>
            <person name="Hensen N."/>
            <person name="Bonometti L."/>
            <person name="Westerberg I."/>
            <person name="Brannstrom I.O."/>
            <person name="Guillou S."/>
            <person name="Cros-Aarteil S."/>
            <person name="Calhoun S."/>
            <person name="Haridas S."/>
            <person name="Kuo A."/>
            <person name="Mondo S."/>
            <person name="Pangilinan J."/>
            <person name="Riley R."/>
            <person name="Labutti K."/>
            <person name="Andreopoulos B."/>
            <person name="Lipzen A."/>
            <person name="Chen C."/>
            <person name="Yanf M."/>
            <person name="Daum C."/>
            <person name="Ng V."/>
            <person name="Clum A."/>
            <person name="Ohm R."/>
            <person name="Martin F."/>
            <person name="Silar P."/>
            <person name="Natvig D."/>
            <person name="Lalanne C."/>
            <person name="Gautier V."/>
            <person name="Ament-Velasquez S.L."/>
            <person name="Kruys A."/>
            <person name="Hutchinson M.I."/>
            <person name="Powell A.J."/>
            <person name="Barry K."/>
            <person name="Miller A.N."/>
            <person name="Grigoriev I.V."/>
            <person name="Debuchy R."/>
            <person name="Gladieux P."/>
            <person name="Thoren M.H."/>
            <person name="Johannesson H."/>
        </authorList>
    </citation>
    <scope>NUCLEOTIDE SEQUENCE</scope>
    <source>
        <strain evidence="7">CBS 315.58</strain>
    </source>
</reference>
<keyword evidence="4" id="KW-0256">Endoplasmic reticulum</keyword>
<evidence type="ECO:0000313" key="8">
    <source>
        <dbReference type="Proteomes" id="UP001303160"/>
    </source>
</evidence>
<gene>
    <name evidence="7" type="ORF">QBC40DRAFT_350343</name>
</gene>
<protein>
    <recommendedName>
        <fullName evidence="9">GPI inositol-deacylase</fullName>
    </recommendedName>
</protein>
<accession>A0AAN6XCI5</accession>
<evidence type="ECO:0000256" key="5">
    <source>
        <dbReference type="ARBA" id="ARBA00023128"/>
    </source>
</evidence>
<reference evidence="7" key="1">
    <citation type="journal article" date="2023" name="Mol. Phylogenet. Evol.">
        <title>Genome-scale phylogeny and comparative genomics of the fungal order Sordariales.</title>
        <authorList>
            <person name="Hensen N."/>
            <person name="Bonometti L."/>
            <person name="Westerberg I."/>
            <person name="Brannstrom I.O."/>
            <person name="Guillou S."/>
            <person name="Cros-Aarteil S."/>
            <person name="Calhoun S."/>
            <person name="Haridas S."/>
            <person name="Kuo A."/>
            <person name="Mondo S."/>
            <person name="Pangilinan J."/>
            <person name="Riley R."/>
            <person name="LaButti K."/>
            <person name="Andreopoulos B."/>
            <person name="Lipzen A."/>
            <person name="Chen C."/>
            <person name="Yan M."/>
            <person name="Daum C."/>
            <person name="Ng V."/>
            <person name="Clum A."/>
            <person name="Steindorff A."/>
            <person name="Ohm R.A."/>
            <person name="Martin F."/>
            <person name="Silar P."/>
            <person name="Natvig D.O."/>
            <person name="Lalanne C."/>
            <person name="Gautier V."/>
            <person name="Ament-Velasquez S.L."/>
            <person name="Kruys A."/>
            <person name="Hutchinson M.I."/>
            <person name="Powell A.J."/>
            <person name="Barry K."/>
            <person name="Miller A.N."/>
            <person name="Grigoriev I.V."/>
            <person name="Debuchy R."/>
            <person name="Gladieux P."/>
            <person name="Hiltunen Thoren M."/>
            <person name="Johannesson H."/>
        </authorList>
    </citation>
    <scope>NUCLEOTIDE SEQUENCE</scope>
    <source>
        <strain evidence="7">CBS 315.58</strain>
    </source>
</reference>
<proteinExistence type="predicted"/>
<dbReference type="PANTHER" id="PTHR48182">
    <property type="entry name" value="PROTEIN SERAC1"/>
    <property type="match status" value="1"/>
</dbReference>
<dbReference type="Proteomes" id="UP001303160">
    <property type="component" value="Unassembled WGS sequence"/>
</dbReference>
<keyword evidence="8" id="KW-1185">Reference proteome</keyword>
<dbReference type="GO" id="GO:0005739">
    <property type="term" value="C:mitochondrion"/>
    <property type="evidence" value="ECO:0007669"/>
    <property type="project" value="UniProtKB-SubCell"/>
</dbReference>
<evidence type="ECO:0000256" key="3">
    <source>
        <dbReference type="ARBA" id="ARBA00004370"/>
    </source>
</evidence>
<sequence>MAGQRWPILAHGSYPRDFPNTRVMSFGYDADVTKFIGPVSRNTVRDHAENLLNDLTDNRGTDGTETHPIILVVHSLGGLLAKKALLLSEQAAELHERQLHECTIGVAFFGTPHRGSGVASFATAVAHILKAAQKRVNTSILALLKRDSEALADIDSSFGLWLRKKGDQIQIACFSEEHELPGIGMDMVRFSDAEDIGYRRTRVCCSGGYVKSSQVESTLKVVCAPCPSRRWIPDVLR</sequence>
<keyword evidence="5" id="KW-0496">Mitochondrion</keyword>
<dbReference type="GO" id="GO:0016020">
    <property type="term" value="C:membrane"/>
    <property type="evidence" value="ECO:0007669"/>
    <property type="project" value="UniProtKB-SubCell"/>
</dbReference>
<evidence type="ECO:0000256" key="1">
    <source>
        <dbReference type="ARBA" id="ARBA00004173"/>
    </source>
</evidence>
<dbReference type="Gene3D" id="3.40.50.1820">
    <property type="entry name" value="alpha/beta hydrolase"/>
    <property type="match status" value="1"/>
</dbReference>
<evidence type="ECO:0000313" key="7">
    <source>
        <dbReference type="EMBL" id="KAK4198213.1"/>
    </source>
</evidence>
<dbReference type="InterPro" id="IPR029058">
    <property type="entry name" value="AB_hydrolase_fold"/>
</dbReference>
<comment type="caution">
    <text evidence="7">The sequence shown here is derived from an EMBL/GenBank/DDBJ whole genome shotgun (WGS) entry which is preliminary data.</text>
</comment>
<keyword evidence="6" id="KW-0472">Membrane</keyword>
<evidence type="ECO:0000256" key="6">
    <source>
        <dbReference type="ARBA" id="ARBA00023136"/>
    </source>
</evidence>
<dbReference type="GO" id="GO:0005783">
    <property type="term" value="C:endoplasmic reticulum"/>
    <property type="evidence" value="ECO:0007669"/>
    <property type="project" value="UniProtKB-SubCell"/>
</dbReference>
<evidence type="ECO:0008006" key="9">
    <source>
        <dbReference type="Google" id="ProtNLM"/>
    </source>
</evidence>
<evidence type="ECO:0000256" key="2">
    <source>
        <dbReference type="ARBA" id="ARBA00004240"/>
    </source>
</evidence>